<dbReference type="InterPro" id="IPR057499">
    <property type="entry name" value="Kelch_FKB95"/>
</dbReference>
<dbReference type="Proteomes" id="UP000663760">
    <property type="component" value="Chromosome 5"/>
</dbReference>
<dbReference type="EMBL" id="LR746268">
    <property type="protein sequence ID" value="CAA7395856.1"/>
    <property type="molecule type" value="Genomic_DNA"/>
</dbReference>
<accession>A0A7I8KF34</accession>
<dbReference type="CDD" id="cd22152">
    <property type="entry name" value="F-box_AtAFR-like"/>
    <property type="match status" value="1"/>
</dbReference>
<keyword evidence="2" id="KW-0677">Repeat</keyword>
<evidence type="ECO:0000313" key="4">
    <source>
        <dbReference type="EMBL" id="CAA7395856.1"/>
    </source>
</evidence>
<reference evidence="4" key="1">
    <citation type="submission" date="2020-02" db="EMBL/GenBank/DDBJ databases">
        <authorList>
            <person name="Scholz U."/>
            <person name="Mascher M."/>
            <person name="Fiebig A."/>
        </authorList>
    </citation>
    <scope>NUCLEOTIDE SEQUENCE</scope>
</reference>
<keyword evidence="1" id="KW-0880">Kelch repeat</keyword>
<dbReference type="SUPFAM" id="SSF81383">
    <property type="entry name" value="F-box domain"/>
    <property type="match status" value="1"/>
</dbReference>
<dbReference type="Pfam" id="PF25210">
    <property type="entry name" value="Kelch_FKB95"/>
    <property type="match status" value="1"/>
</dbReference>
<keyword evidence="5" id="KW-1185">Reference proteome</keyword>
<dbReference type="InterPro" id="IPR036047">
    <property type="entry name" value="F-box-like_dom_sf"/>
</dbReference>
<dbReference type="PANTHER" id="PTHR46344">
    <property type="entry name" value="OS02G0202900 PROTEIN"/>
    <property type="match status" value="1"/>
</dbReference>
<dbReference type="PANTHER" id="PTHR46344:SF19">
    <property type="entry name" value="F-BOX DOMAIN-CONTAINING PROTEIN"/>
    <property type="match status" value="1"/>
</dbReference>
<dbReference type="SMART" id="SM00612">
    <property type="entry name" value="Kelch"/>
    <property type="match status" value="1"/>
</dbReference>
<evidence type="ECO:0000313" key="5">
    <source>
        <dbReference type="Proteomes" id="UP000663760"/>
    </source>
</evidence>
<dbReference type="InterPro" id="IPR015915">
    <property type="entry name" value="Kelch-typ_b-propeller"/>
</dbReference>
<evidence type="ECO:0000256" key="2">
    <source>
        <dbReference type="ARBA" id="ARBA00022737"/>
    </source>
</evidence>
<dbReference type="Gene3D" id="2.120.10.80">
    <property type="entry name" value="Kelch-type beta propeller"/>
    <property type="match status" value="1"/>
</dbReference>
<evidence type="ECO:0000259" key="3">
    <source>
        <dbReference type="SMART" id="SM00256"/>
    </source>
</evidence>
<feature type="domain" description="F-box" evidence="3">
    <location>
        <begin position="34"/>
        <end position="74"/>
    </location>
</feature>
<dbReference type="SUPFAM" id="SSF117281">
    <property type="entry name" value="Kelch motif"/>
    <property type="match status" value="1"/>
</dbReference>
<gene>
    <name evidence="4" type="ORF">SI8410_05006519</name>
</gene>
<protein>
    <recommendedName>
        <fullName evidence="3">F-box domain-containing protein</fullName>
    </recommendedName>
</protein>
<dbReference type="InterPro" id="IPR001810">
    <property type="entry name" value="F-box_dom"/>
</dbReference>
<dbReference type="AlphaFoldDB" id="A0A7I8KF34"/>
<sequence length="372" mass="39610">MASAAIAEASEVDGEAGWPPAAAAVAVESLLPQLPDDLAIQCIARVPRFFYPRLALVSRAWCAVIRSPDLFASRVSAGASRSFLFVDVRTSSEVSRWYLIDLQSGNPRPLVPLPPPPIQAAGSACAALGPLLFVLGGSVEGVATAAVQIFDARFNQWHLGPRMRAAREFAAAGAVGGRMFVVGGCLPSCDHWAEVLEVQAGRWAPVASPIGVREKWMHGSVVLEGKLLAVADRGGLLFDPAAGTWGPVSTVLDIGWKGRAAVVDGIIYSYDFLGKVKGFDPAGDKWREVEGLNEDLPKFLSGATLADLGGFLCVLWEGKRMNRRKGMEIMCAAIKVDKADAGRLRGEIVWMESISFGVSKGSTLSHCLPVEV</sequence>
<organism evidence="4 5">
    <name type="scientific">Spirodela intermedia</name>
    <name type="common">Intermediate duckweed</name>
    <dbReference type="NCBI Taxonomy" id="51605"/>
    <lineage>
        <taxon>Eukaryota</taxon>
        <taxon>Viridiplantae</taxon>
        <taxon>Streptophyta</taxon>
        <taxon>Embryophyta</taxon>
        <taxon>Tracheophyta</taxon>
        <taxon>Spermatophyta</taxon>
        <taxon>Magnoliopsida</taxon>
        <taxon>Liliopsida</taxon>
        <taxon>Araceae</taxon>
        <taxon>Lemnoideae</taxon>
        <taxon>Spirodela</taxon>
    </lineage>
</organism>
<dbReference type="OrthoDB" id="45365at2759"/>
<dbReference type="SMART" id="SM00256">
    <property type="entry name" value="FBOX"/>
    <property type="match status" value="1"/>
</dbReference>
<dbReference type="Pfam" id="PF00646">
    <property type="entry name" value="F-box"/>
    <property type="match status" value="1"/>
</dbReference>
<proteinExistence type="predicted"/>
<dbReference type="InterPro" id="IPR006652">
    <property type="entry name" value="Kelch_1"/>
</dbReference>
<evidence type="ECO:0000256" key="1">
    <source>
        <dbReference type="ARBA" id="ARBA00022441"/>
    </source>
</evidence>
<name>A0A7I8KF34_SPIIN</name>